<keyword evidence="10" id="KW-1185">Reference proteome</keyword>
<comment type="similarity">
    <text evidence="1">Belongs to the bacterial ribosomal protein bS1 family.</text>
</comment>
<dbReference type="SUPFAM" id="SSF50249">
    <property type="entry name" value="Nucleic acid-binding proteins"/>
    <property type="match status" value="4"/>
</dbReference>
<accession>A0A516GBH2</accession>
<dbReference type="GO" id="GO:0005840">
    <property type="term" value="C:ribosome"/>
    <property type="evidence" value="ECO:0007669"/>
    <property type="project" value="UniProtKB-KW"/>
</dbReference>
<dbReference type="FunFam" id="2.40.50.140:FF:000013">
    <property type="entry name" value="30S ribosomal protein S1"/>
    <property type="match status" value="1"/>
</dbReference>
<dbReference type="PANTHER" id="PTHR10724:SF7">
    <property type="entry name" value="SMALL RIBOSOMAL SUBUNIT PROTEIN BS1C"/>
    <property type="match status" value="1"/>
</dbReference>
<dbReference type="SMART" id="SM00316">
    <property type="entry name" value="S1"/>
    <property type="match status" value="4"/>
</dbReference>
<dbReference type="CDD" id="cd04465">
    <property type="entry name" value="S1_RPS1_repeat_ec2_hs2"/>
    <property type="match status" value="1"/>
</dbReference>
<keyword evidence="3 9" id="KW-0689">Ribosomal protein</keyword>
<evidence type="ECO:0000313" key="9">
    <source>
        <dbReference type="EMBL" id="QDO88861.1"/>
    </source>
</evidence>
<keyword evidence="4" id="KW-0687">Ribonucleoprotein</keyword>
<dbReference type="PANTHER" id="PTHR10724">
    <property type="entry name" value="30S RIBOSOMAL PROTEIN S1"/>
    <property type="match status" value="1"/>
</dbReference>
<dbReference type="NCBIfam" id="NF005911">
    <property type="entry name" value="PRK07899.1"/>
    <property type="match status" value="1"/>
</dbReference>
<evidence type="ECO:0000256" key="2">
    <source>
        <dbReference type="ARBA" id="ARBA00022884"/>
    </source>
</evidence>
<proteinExistence type="inferred from homology"/>
<dbReference type="FunFam" id="2.40.50.140:FF:000035">
    <property type="entry name" value="30S ribosomal protein S1"/>
    <property type="match status" value="1"/>
</dbReference>
<sequence length="496" mass="54398">MTATAPEKAISQIAINDIGSEEELLAAIDATIKNFNDGDIVEGVIVKVDRDEVLLDIGYKTEGVIPSRELAIKHDVDPSEVVKVGDEVEALVLQKEDKEGRLILSKKRAQYERAWGSIEKVKEEDGVVTGTVIEVVKGGLIMDIGLRGFLPASLVEMRRVRDLQPYVGQQIEAKIIELDKNRNNVVLSRRAWLEQTQSEVRSTFLKELQKGQVRSGVVSSIVNFGAFVDLGGGVDGLVHVSELSWKHIDNPGEVVEVGDEVTVEVLDVDMDRERVSLSLKATQEDPWQHFARTHAIGQVVPGKVTKLVPFGAFVRVEDGIEGLVHISELAERHVELPEQVVTVGTDIFVKVIDIDLERRRISLSLKQANEAVAAEFDPTLYGMAAEYDEEGNYKYPEGFDAEAQEWMEGFEAQREKWEKEYADAHERYEAHKAQVEAASEAEATAEEAGDTATTYSSGSTSSSSSESAAPSAPVEAQGTLASDEALAALREKLTGN</sequence>
<feature type="compositionally biased region" description="Low complexity" evidence="7">
    <location>
        <begin position="450"/>
        <end position="472"/>
    </location>
</feature>
<dbReference type="Proteomes" id="UP000315395">
    <property type="component" value="Chromosome"/>
</dbReference>
<dbReference type="FunFam" id="2.40.50.140:FF:000039">
    <property type="entry name" value="30S ribosomal protein S1"/>
    <property type="match status" value="1"/>
</dbReference>
<dbReference type="NCBIfam" id="NF005208">
    <property type="entry name" value="PRK06676.1"/>
    <property type="match status" value="1"/>
</dbReference>
<dbReference type="InterPro" id="IPR050437">
    <property type="entry name" value="Ribos_protein_bS1-like"/>
</dbReference>
<evidence type="ECO:0000259" key="8">
    <source>
        <dbReference type="PROSITE" id="PS50126"/>
    </source>
</evidence>
<name>A0A516GBH2_9MICO</name>
<dbReference type="AlphaFoldDB" id="A0A516GBH2"/>
<dbReference type="Gene3D" id="2.40.50.140">
    <property type="entry name" value="Nucleic acid-binding proteins"/>
    <property type="match status" value="4"/>
</dbReference>
<keyword evidence="2" id="KW-0694">RNA-binding</keyword>
<evidence type="ECO:0000313" key="10">
    <source>
        <dbReference type="Proteomes" id="UP000315395"/>
    </source>
</evidence>
<dbReference type="GO" id="GO:0003729">
    <property type="term" value="F:mRNA binding"/>
    <property type="evidence" value="ECO:0007669"/>
    <property type="project" value="TreeGrafter"/>
</dbReference>
<organism evidence="9 10">
    <name type="scientific">Ornithinimicrobium ciconiae</name>
    <dbReference type="NCBI Taxonomy" id="2594265"/>
    <lineage>
        <taxon>Bacteria</taxon>
        <taxon>Bacillati</taxon>
        <taxon>Actinomycetota</taxon>
        <taxon>Actinomycetes</taxon>
        <taxon>Micrococcales</taxon>
        <taxon>Ornithinimicrobiaceae</taxon>
        <taxon>Ornithinimicrobium</taxon>
    </lineage>
</organism>
<gene>
    <name evidence="9" type="ORF">FNH13_11425</name>
</gene>
<feature type="region of interest" description="Disordered" evidence="7">
    <location>
        <begin position="436"/>
        <end position="482"/>
    </location>
</feature>
<dbReference type="PRINTS" id="PR00681">
    <property type="entry name" value="RIBOSOMALS1"/>
</dbReference>
<dbReference type="GO" id="GO:1990904">
    <property type="term" value="C:ribonucleoprotein complex"/>
    <property type="evidence" value="ECO:0007669"/>
    <property type="project" value="UniProtKB-KW"/>
</dbReference>
<dbReference type="EMBL" id="CP041616">
    <property type="protein sequence ID" value="QDO88861.1"/>
    <property type="molecule type" value="Genomic_DNA"/>
</dbReference>
<feature type="domain" description="S1 motif" evidence="8">
    <location>
        <begin position="297"/>
        <end position="366"/>
    </location>
</feature>
<dbReference type="OrthoDB" id="9804077at2"/>
<dbReference type="FunFam" id="2.40.50.140:FF:000031">
    <property type="entry name" value="30S ribosomal protein S1"/>
    <property type="match status" value="1"/>
</dbReference>
<feature type="domain" description="S1 motif" evidence="8">
    <location>
        <begin position="38"/>
        <end position="107"/>
    </location>
</feature>
<evidence type="ECO:0000256" key="5">
    <source>
        <dbReference type="ARBA" id="ARBA00035293"/>
    </source>
</evidence>
<evidence type="ECO:0000256" key="3">
    <source>
        <dbReference type="ARBA" id="ARBA00022980"/>
    </source>
</evidence>
<dbReference type="GO" id="GO:0003735">
    <property type="term" value="F:structural constituent of ribosome"/>
    <property type="evidence" value="ECO:0007669"/>
    <property type="project" value="TreeGrafter"/>
</dbReference>
<evidence type="ECO:0000256" key="7">
    <source>
        <dbReference type="SAM" id="MobiDB-lite"/>
    </source>
</evidence>
<reference evidence="9 10" key="1">
    <citation type="submission" date="2019-07" db="EMBL/GenBank/DDBJ databases">
        <title>complete genome sequencing of Ornithinimicrobium sp. H23M54.</title>
        <authorList>
            <person name="Bae J.-W."/>
            <person name="Lee S.-Y."/>
        </authorList>
    </citation>
    <scope>NUCLEOTIDE SEQUENCE [LARGE SCALE GENOMIC DNA]</scope>
    <source>
        <strain evidence="9 10">H23M54</strain>
    </source>
</reference>
<dbReference type="CDD" id="cd05688">
    <property type="entry name" value="S1_RPS1_repeat_ec3"/>
    <property type="match status" value="1"/>
</dbReference>
<dbReference type="RefSeq" id="WP_143783538.1">
    <property type="nucleotide sequence ID" value="NZ_CP041616.1"/>
</dbReference>
<feature type="domain" description="S1 motif" evidence="8">
    <location>
        <begin position="211"/>
        <end position="280"/>
    </location>
</feature>
<dbReference type="InterPro" id="IPR003029">
    <property type="entry name" value="S1_domain"/>
</dbReference>
<feature type="domain" description="S1 motif" evidence="8">
    <location>
        <begin position="125"/>
        <end position="190"/>
    </location>
</feature>
<dbReference type="GO" id="GO:0006412">
    <property type="term" value="P:translation"/>
    <property type="evidence" value="ECO:0007669"/>
    <property type="project" value="TreeGrafter"/>
</dbReference>
<dbReference type="InterPro" id="IPR035104">
    <property type="entry name" value="Ribosomal_protein_S1-like"/>
</dbReference>
<dbReference type="CDD" id="cd05687">
    <property type="entry name" value="S1_RPS1_repeat_ec1_hs1"/>
    <property type="match status" value="1"/>
</dbReference>
<dbReference type="PROSITE" id="PS50126">
    <property type="entry name" value="S1"/>
    <property type="match status" value="4"/>
</dbReference>
<evidence type="ECO:0000256" key="1">
    <source>
        <dbReference type="ARBA" id="ARBA00006767"/>
    </source>
</evidence>
<evidence type="ECO:0000256" key="4">
    <source>
        <dbReference type="ARBA" id="ARBA00023274"/>
    </source>
</evidence>
<protein>
    <recommendedName>
        <fullName evidence="5">Small ribosomal subunit protein bS1</fullName>
    </recommendedName>
    <alternativeName>
        <fullName evidence="6">30S ribosomal protein S1</fullName>
    </alternativeName>
</protein>
<evidence type="ECO:0000256" key="6">
    <source>
        <dbReference type="ARBA" id="ARBA00035517"/>
    </source>
</evidence>
<dbReference type="KEGG" id="orz:FNH13_11425"/>
<dbReference type="Pfam" id="PF00575">
    <property type="entry name" value="S1"/>
    <property type="match status" value="4"/>
</dbReference>
<dbReference type="InterPro" id="IPR012340">
    <property type="entry name" value="NA-bd_OB-fold"/>
</dbReference>